<evidence type="ECO:0000256" key="1">
    <source>
        <dbReference type="SAM" id="MobiDB-lite"/>
    </source>
</evidence>
<protein>
    <recommendedName>
        <fullName evidence="5">Chaplin domain-containing protein</fullName>
    </recommendedName>
</protein>
<dbReference type="AlphaFoldDB" id="A0A401WDR6"/>
<dbReference type="EMBL" id="BHZD01000001">
    <property type="protein sequence ID" value="GCD47421.1"/>
    <property type="molecule type" value="Genomic_DNA"/>
</dbReference>
<comment type="caution">
    <text evidence="3">The sequence shown here is derived from an EMBL/GenBank/DDBJ whole genome shotgun (WGS) entry which is preliminary data.</text>
</comment>
<evidence type="ECO:0000256" key="2">
    <source>
        <dbReference type="SAM" id="SignalP"/>
    </source>
</evidence>
<proteinExistence type="predicted"/>
<sequence length="137" mass="13929">MTYRADGRSRVMATQRTCATFAVMAAVSAASLGGAGPASAGGIIVIGSPSHDNTCLNGRFTRARGAAAHATGNVAGLLGQASLRSPLNHCGGADLPGNKQGNEAPDDDPGVEYMSNQPPTDTRYPGGGQTDFLKLLR</sequence>
<gene>
    <name evidence="3" type="ORF">GKJPGBOP_07187</name>
</gene>
<evidence type="ECO:0000313" key="3">
    <source>
        <dbReference type="EMBL" id="GCD47421.1"/>
    </source>
</evidence>
<feature type="chain" id="PRO_5019520502" description="Chaplin domain-containing protein" evidence="2">
    <location>
        <begin position="41"/>
        <end position="137"/>
    </location>
</feature>
<dbReference type="Proteomes" id="UP000286746">
    <property type="component" value="Unassembled WGS sequence"/>
</dbReference>
<keyword evidence="2" id="KW-0732">Signal</keyword>
<evidence type="ECO:0000313" key="4">
    <source>
        <dbReference type="Proteomes" id="UP000286746"/>
    </source>
</evidence>
<feature type="region of interest" description="Disordered" evidence="1">
    <location>
        <begin position="88"/>
        <end position="130"/>
    </location>
</feature>
<evidence type="ECO:0008006" key="5">
    <source>
        <dbReference type="Google" id="ProtNLM"/>
    </source>
</evidence>
<reference evidence="3 4" key="1">
    <citation type="submission" date="2018-11" db="EMBL/GenBank/DDBJ databases">
        <title>Whole genome sequence of Streptomyces paromomycinus NBRC 15454(T).</title>
        <authorList>
            <person name="Komaki H."/>
            <person name="Tamura T."/>
        </authorList>
    </citation>
    <scope>NUCLEOTIDE SEQUENCE [LARGE SCALE GENOMIC DNA]</scope>
    <source>
        <strain evidence="3 4">NBRC 15454</strain>
    </source>
</reference>
<name>A0A401WDR6_STREY</name>
<organism evidence="3 4">
    <name type="scientific">Streptomyces paromomycinus</name>
    <name type="common">Streptomyces rimosus subsp. paromomycinus</name>
    <dbReference type="NCBI Taxonomy" id="92743"/>
    <lineage>
        <taxon>Bacteria</taxon>
        <taxon>Bacillati</taxon>
        <taxon>Actinomycetota</taxon>
        <taxon>Actinomycetes</taxon>
        <taxon>Kitasatosporales</taxon>
        <taxon>Streptomycetaceae</taxon>
        <taxon>Streptomyces</taxon>
    </lineage>
</organism>
<accession>A0A401WDR6</accession>
<keyword evidence="4" id="KW-1185">Reference proteome</keyword>
<feature type="signal peptide" evidence="2">
    <location>
        <begin position="1"/>
        <end position="40"/>
    </location>
</feature>